<evidence type="ECO:0000313" key="2">
    <source>
        <dbReference type="EMBL" id="KAF6764234.1"/>
    </source>
</evidence>
<comment type="caution">
    <text evidence="2">The sequence shown here is derived from an EMBL/GenBank/DDBJ whole genome shotgun (WGS) entry which is preliminary data.</text>
</comment>
<evidence type="ECO:0000313" key="3">
    <source>
        <dbReference type="Proteomes" id="UP000521943"/>
    </source>
</evidence>
<dbReference type="EMBL" id="JACGCI010000004">
    <property type="protein sequence ID" value="KAF6764234.1"/>
    <property type="molecule type" value="Genomic_DNA"/>
</dbReference>
<dbReference type="OrthoDB" id="2835991at2759"/>
<gene>
    <name evidence="2" type="ORF">DFP72DRAFT_417383</name>
</gene>
<feature type="region of interest" description="Disordered" evidence="1">
    <location>
        <begin position="1"/>
        <end position="21"/>
    </location>
</feature>
<evidence type="ECO:0000256" key="1">
    <source>
        <dbReference type="SAM" id="MobiDB-lite"/>
    </source>
</evidence>
<feature type="compositionally biased region" description="Polar residues" evidence="1">
    <location>
        <begin position="9"/>
        <end position="18"/>
    </location>
</feature>
<organism evidence="2 3">
    <name type="scientific">Ephemerocybe angulata</name>
    <dbReference type="NCBI Taxonomy" id="980116"/>
    <lineage>
        <taxon>Eukaryota</taxon>
        <taxon>Fungi</taxon>
        <taxon>Dikarya</taxon>
        <taxon>Basidiomycota</taxon>
        <taxon>Agaricomycotina</taxon>
        <taxon>Agaricomycetes</taxon>
        <taxon>Agaricomycetidae</taxon>
        <taxon>Agaricales</taxon>
        <taxon>Agaricineae</taxon>
        <taxon>Psathyrellaceae</taxon>
        <taxon>Ephemerocybe</taxon>
    </lineage>
</organism>
<dbReference type="AlphaFoldDB" id="A0A8H6IGX1"/>
<accession>A0A8H6IGX1</accession>
<protein>
    <submittedName>
        <fullName evidence="2">Uncharacterized protein</fullName>
    </submittedName>
</protein>
<keyword evidence="3" id="KW-1185">Reference proteome</keyword>
<dbReference type="Proteomes" id="UP000521943">
    <property type="component" value="Unassembled WGS sequence"/>
</dbReference>
<name>A0A8H6IGX1_9AGAR</name>
<reference evidence="2 3" key="1">
    <citation type="submission" date="2020-07" db="EMBL/GenBank/DDBJ databases">
        <title>Comparative genomics of pyrophilous fungi reveals a link between fire events and developmental genes.</title>
        <authorList>
            <consortium name="DOE Joint Genome Institute"/>
            <person name="Steindorff A.S."/>
            <person name="Carver A."/>
            <person name="Calhoun S."/>
            <person name="Stillman K."/>
            <person name="Liu H."/>
            <person name="Lipzen A."/>
            <person name="Pangilinan J."/>
            <person name="Labutti K."/>
            <person name="Bruns T.D."/>
            <person name="Grigoriev I.V."/>
        </authorList>
    </citation>
    <scope>NUCLEOTIDE SEQUENCE [LARGE SCALE GENOMIC DNA]</scope>
    <source>
        <strain evidence="2 3">CBS 144469</strain>
    </source>
</reference>
<sequence length="472" mass="52607">MSFHPLLPSSPTLSTNNGPRAPPEIIDAVLDELASDKKDIDSFHTLLRCSLVSRHLSWRCRMHIFQEINLGWSKDALRSQDSQGLTSGTVSGLVDLLFDNPSLSEQILSLRINPAFYYYNPDRGDLCDNLSTLLEQLPNLRTFALTSGSDPDAASLPWSWFPVVAQSAIEACCARPTIKCVEFRGFKGFPTNLIYSCSSSLTTLYLSRTMSLSTGDPMEQNQVEHAANGGPLRRPPWSLESLVCQNALPLLRPAIDDEFNPHDSPFSSLQHLNVAILTYSDSRLIAPLLRQSEGSMRTLEVSFSLWTGASTFETNWIHLPHLRRLHVAISCTQVQNDLHFPNDVPNLIYDVVYGQTSIKYLSIHTTCQMVYVPPPPAGHQSVLNGDEGWKRLGDRLASEAFSNLNMFRVSLSVFLVQQDGASEITRGACEEVEELLTRDVIARFERPGRSLSTAICVQSLRELFHAAIEDMN</sequence>
<proteinExistence type="predicted"/>